<dbReference type="EMBL" id="SMTF01000003">
    <property type="protein sequence ID" value="TDK26177.1"/>
    <property type="molecule type" value="Genomic_DNA"/>
</dbReference>
<keyword evidence="2" id="KW-1185">Reference proteome</keyword>
<dbReference type="RefSeq" id="WP_133321209.1">
    <property type="nucleotide sequence ID" value="NZ_SMTF01000003.1"/>
</dbReference>
<organism evidence="1 2">
    <name type="scientific">Luteimonas aestuarii</name>
    <dbReference type="NCBI Taxonomy" id="453837"/>
    <lineage>
        <taxon>Bacteria</taxon>
        <taxon>Pseudomonadati</taxon>
        <taxon>Pseudomonadota</taxon>
        <taxon>Gammaproteobacteria</taxon>
        <taxon>Lysobacterales</taxon>
        <taxon>Lysobacteraceae</taxon>
        <taxon>Luteimonas</taxon>
    </lineage>
</organism>
<sequence length="88" mass="9574">MDLHPVAFGPAVQLASASGLFRVAYFPTTHTFGGITAAGWTYARMPFGDAARLVGEVRHKGLAFDAADVARWSDDVLRQLPEWRTDAP</sequence>
<protein>
    <submittedName>
        <fullName evidence="1">Uncharacterized protein</fullName>
    </submittedName>
</protein>
<evidence type="ECO:0000313" key="1">
    <source>
        <dbReference type="EMBL" id="TDK26177.1"/>
    </source>
</evidence>
<name>A0A4R5TY76_9GAMM</name>
<accession>A0A4R5TY76</accession>
<evidence type="ECO:0000313" key="2">
    <source>
        <dbReference type="Proteomes" id="UP000294796"/>
    </source>
</evidence>
<gene>
    <name evidence="1" type="ORF">E2F46_06155</name>
</gene>
<comment type="caution">
    <text evidence="1">The sequence shown here is derived from an EMBL/GenBank/DDBJ whole genome shotgun (WGS) entry which is preliminary data.</text>
</comment>
<proteinExistence type="predicted"/>
<reference evidence="1 2" key="1">
    <citation type="submission" date="2019-03" db="EMBL/GenBank/DDBJ databases">
        <title>Luteimonas zhaokaii sp.nov., isolated from the rectal contents of Plateau pika in Yushu, Qinghai Province, China.</title>
        <authorList>
            <person name="Zhang G."/>
        </authorList>
    </citation>
    <scope>NUCLEOTIDE SEQUENCE [LARGE SCALE GENOMIC DNA]</scope>
    <source>
        <strain evidence="1 2">B9</strain>
    </source>
</reference>
<dbReference type="Proteomes" id="UP000294796">
    <property type="component" value="Unassembled WGS sequence"/>
</dbReference>
<dbReference type="AlphaFoldDB" id="A0A4R5TY76"/>